<dbReference type="InterPro" id="IPR050570">
    <property type="entry name" value="Cell_wall_metabolism_enzyme"/>
</dbReference>
<dbReference type="RefSeq" id="WP_027326373.1">
    <property type="nucleotide sequence ID" value="NZ_JADRFO010000042.1"/>
</dbReference>
<dbReference type="AlphaFoldDB" id="A0A5D3FM14"/>
<dbReference type="EMBL" id="VKLW01000015">
    <property type="protein sequence ID" value="TYK33525.1"/>
    <property type="molecule type" value="Genomic_DNA"/>
</dbReference>
<evidence type="ECO:0000313" key="2">
    <source>
        <dbReference type="EMBL" id="TYK33525.1"/>
    </source>
</evidence>
<feature type="signal peptide" evidence="1">
    <location>
        <begin position="1"/>
        <end position="18"/>
    </location>
</feature>
<comment type="caution">
    <text evidence="2">The sequence shown here is derived from an EMBL/GenBank/DDBJ whole genome shotgun (WGS) entry which is preliminary data.</text>
</comment>
<keyword evidence="1" id="KW-0732">Signal</keyword>
<dbReference type="Proteomes" id="UP000324383">
    <property type="component" value="Unassembled WGS sequence"/>
</dbReference>
<feature type="chain" id="PRO_5030116484" evidence="1">
    <location>
        <begin position="19"/>
        <end position="551"/>
    </location>
</feature>
<reference evidence="2 3" key="1">
    <citation type="submission" date="2019-07" db="EMBL/GenBank/DDBJ databases">
        <title>Draft Genome Sequences of Bacteroides pyogenes Strains Isolated from the Uterus Holstein Dairy Cows with Metritis.</title>
        <authorList>
            <person name="Cunha F."/>
            <person name="Galvao K.N."/>
            <person name="Jeon S.J."/>
            <person name="Jeong K.C."/>
        </authorList>
    </citation>
    <scope>NUCLEOTIDE SEQUENCE [LARGE SCALE GENOMIC DNA]</scope>
    <source>
        <strain evidence="2 3">KG-31</strain>
    </source>
</reference>
<protein>
    <submittedName>
        <fullName evidence="2">M23 family metallopeptidase</fullName>
    </submittedName>
</protein>
<dbReference type="CDD" id="cd12797">
    <property type="entry name" value="M23_peptidase"/>
    <property type="match status" value="1"/>
</dbReference>
<dbReference type="PANTHER" id="PTHR21666:SF285">
    <property type="entry name" value="M23 FAMILY METALLOPEPTIDASE"/>
    <property type="match status" value="1"/>
</dbReference>
<evidence type="ECO:0000256" key="1">
    <source>
        <dbReference type="SAM" id="SignalP"/>
    </source>
</evidence>
<dbReference type="PANTHER" id="PTHR21666">
    <property type="entry name" value="PEPTIDASE-RELATED"/>
    <property type="match status" value="1"/>
</dbReference>
<dbReference type="GO" id="GO:0004222">
    <property type="term" value="F:metalloendopeptidase activity"/>
    <property type="evidence" value="ECO:0007669"/>
    <property type="project" value="TreeGrafter"/>
</dbReference>
<keyword evidence="3" id="KW-1185">Reference proteome</keyword>
<dbReference type="InterPro" id="IPR011055">
    <property type="entry name" value="Dup_hybrid_motif"/>
</dbReference>
<organism evidence="2 3">
    <name type="scientific">Bacteroides pyogenes</name>
    <dbReference type="NCBI Taxonomy" id="310300"/>
    <lineage>
        <taxon>Bacteria</taxon>
        <taxon>Pseudomonadati</taxon>
        <taxon>Bacteroidota</taxon>
        <taxon>Bacteroidia</taxon>
        <taxon>Bacteroidales</taxon>
        <taxon>Bacteroidaceae</taxon>
        <taxon>Bacteroides</taxon>
    </lineage>
</organism>
<dbReference type="Gene3D" id="2.70.70.10">
    <property type="entry name" value="Glucose Permease (Domain IIA)"/>
    <property type="match status" value="1"/>
</dbReference>
<accession>A0A5D3FM14</accession>
<gene>
    <name evidence="2" type="ORF">FNJ60_08035</name>
</gene>
<evidence type="ECO:0000313" key="3">
    <source>
        <dbReference type="Proteomes" id="UP000324383"/>
    </source>
</evidence>
<proteinExistence type="predicted"/>
<dbReference type="SUPFAM" id="SSF51261">
    <property type="entry name" value="Duplicated hybrid motif"/>
    <property type="match status" value="1"/>
</dbReference>
<sequence>MKLYIAALMLAFCIGGYAQKKQASFVPPFDFPLTLSGNFGEIRSNHFHGGLDFKTGGVVGKPVRALADGYISRIRVTNGSGYVLDVRYHNGYTTINRHLNGFLSPIAQRVEKLQYEKESWEVEIIPAPDEYPVKAGQQIAWSGNTGYSFGPHLHLDVFETETGDYVDPMPFFRTKIKDTRPPKADGIMLFPKPGMGVVEGLQENKVILPDGKDTRPIEAWGMIGAGIKAYDYMDGANNHYGVYSVVLTVDGKEMFRSTVDRFAYEENPQINSWTYGGYMKSFIDPGNTLRMLNAPQGNRGWVTIDEEREYKFVYTLSDVFGNTSRYLFTVIGKEQPIEPLQYREKYFFDWNKTNFLQEPGMTLVVPKGALYDDVLLSYRVKADSGAVAFTYQLHEEPLSLHTSAELRIGLRRKPVADTTKYYVARITPKGKTHSVGGIYEDGFMKTSVRELGTYTVAMDTVPPEITPVGKKLWVKNEKIVYRIEDKETGIRSFRGTIDGKYALFGRPNMVKPYWECKLNPKYMKKGGKHVVEITVTDGCGNRSVARDSFVW</sequence>
<name>A0A5D3FM14_9BACE</name>